<accession>A0A5S9IQ47</accession>
<dbReference type="InterPro" id="IPR029052">
    <property type="entry name" value="Metallo-depent_PP-like"/>
</dbReference>
<dbReference type="OrthoDB" id="9815670at2"/>
<dbReference type="InterPro" id="IPR038607">
    <property type="entry name" value="PhoD-like_sf"/>
</dbReference>
<evidence type="ECO:0000313" key="3">
    <source>
        <dbReference type="Proteomes" id="UP000326354"/>
    </source>
</evidence>
<protein>
    <submittedName>
        <fullName evidence="2">Alkaline phosphatase</fullName>
    </submittedName>
</protein>
<dbReference type="CDD" id="cd07389">
    <property type="entry name" value="MPP_PhoD"/>
    <property type="match status" value="1"/>
</dbReference>
<reference evidence="2 3" key="1">
    <citation type="submission" date="2019-08" db="EMBL/GenBank/DDBJ databases">
        <title>Complete genome sequence of Candidatus Uab amorphum.</title>
        <authorList>
            <person name="Shiratori T."/>
            <person name="Suzuki S."/>
            <person name="Kakizawa Y."/>
            <person name="Ishida K."/>
        </authorList>
    </citation>
    <scope>NUCLEOTIDE SEQUENCE [LARGE SCALE GENOMIC DNA]</scope>
    <source>
        <strain evidence="2 3">SRT547</strain>
    </source>
</reference>
<name>A0A5S9IQ47_UABAM</name>
<dbReference type="KEGG" id="uam:UABAM_02986"/>
<evidence type="ECO:0000313" key="2">
    <source>
        <dbReference type="EMBL" id="BBM84625.1"/>
    </source>
</evidence>
<sequence length="330" mass="38527">MRYLIFVLILLVSCHADQRKQDSFVIAFGSCNKQYKKQPLWDVILQNSPNLWVWLGDVIYADTEDMSIMQQKYQQQRDKKKYQKFRSKVPIIGTWDDHDYGVNNGGKEYPAKVGSQKLFLDFLDEPQSSKRRTQQGIYWAYTYDVSPKLKVKVLVLDTRYHREMPGRNTDILGESQWQWLQDELQNSKAHIHIICSSIQVLSRKHRYEKWANFPQARKRLLDLLQTCNSVLLLSGDRHFSEISCLKRQDLPPIFEVTSSGMTHNASIPLTVLRKENSEYRVSDCFNKKNFGVITIDESNESLSLEIHDKNNRSVLQQNVSFSSLGVHYAK</sequence>
<dbReference type="Gene3D" id="3.60.21.70">
    <property type="entry name" value="PhoD-like phosphatase"/>
    <property type="match status" value="1"/>
</dbReference>
<dbReference type="AlphaFoldDB" id="A0A5S9IQ47"/>
<dbReference type="Proteomes" id="UP000326354">
    <property type="component" value="Chromosome"/>
</dbReference>
<feature type="domain" description="PhoD-like phosphatase metallophosphatase" evidence="1">
    <location>
        <begin position="39"/>
        <end position="271"/>
    </location>
</feature>
<dbReference type="EMBL" id="AP019860">
    <property type="protein sequence ID" value="BBM84625.1"/>
    <property type="molecule type" value="Genomic_DNA"/>
</dbReference>
<dbReference type="PANTHER" id="PTHR33987">
    <property type="entry name" value="CALCINEURIN-LIKE METALLO-PHOSPHOESTERASE SUPERFAMILY PROTEIN"/>
    <property type="match status" value="1"/>
</dbReference>
<organism evidence="2 3">
    <name type="scientific">Uabimicrobium amorphum</name>
    <dbReference type="NCBI Taxonomy" id="2596890"/>
    <lineage>
        <taxon>Bacteria</taxon>
        <taxon>Pseudomonadati</taxon>
        <taxon>Planctomycetota</taxon>
        <taxon>Candidatus Uabimicrobiia</taxon>
        <taxon>Candidatus Uabimicrobiales</taxon>
        <taxon>Candidatus Uabimicrobiaceae</taxon>
        <taxon>Candidatus Uabimicrobium</taxon>
    </lineage>
</organism>
<evidence type="ECO:0000259" key="1">
    <source>
        <dbReference type="Pfam" id="PF09423"/>
    </source>
</evidence>
<dbReference type="PANTHER" id="PTHR33987:SF1">
    <property type="entry name" value="CALCINEURIN-LIKE METALLO-PHOSPHOESTERASE SUPERFAMILY PROTEIN"/>
    <property type="match status" value="1"/>
</dbReference>
<dbReference type="RefSeq" id="WP_151968768.1">
    <property type="nucleotide sequence ID" value="NZ_AP019860.1"/>
</dbReference>
<dbReference type="SUPFAM" id="SSF56300">
    <property type="entry name" value="Metallo-dependent phosphatases"/>
    <property type="match status" value="1"/>
</dbReference>
<proteinExistence type="predicted"/>
<dbReference type="InterPro" id="IPR018946">
    <property type="entry name" value="PhoD-like_MPP"/>
</dbReference>
<keyword evidence="3" id="KW-1185">Reference proteome</keyword>
<gene>
    <name evidence="2" type="ORF">UABAM_02986</name>
</gene>
<dbReference type="Pfam" id="PF09423">
    <property type="entry name" value="PhoD"/>
    <property type="match status" value="1"/>
</dbReference>